<feature type="domain" description="Leucine-binding protein" evidence="2">
    <location>
        <begin position="244"/>
        <end position="434"/>
    </location>
</feature>
<protein>
    <submittedName>
        <fullName evidence="3">ABC transporter substrate-binding protein</fullName>
    </submittedName>
</protein>
<dbReference type="InterPro" id="IPR051010">
    <property type="entry name" value="BCAA_transport"/>
</dbReference>
<organism evidence="3 4">
    <name type="scientific">Haloarchaeobius litoreus</name>
    <dbReference type="NCBI Taxonomy" id="755306"/>
    <lineage>
        <taxon>Archaea</taxon>
        <taxon>Methanobacteriati</taxon>
        <taxon>Methanobacteriota</taxon>
        <taxon>Stenosarchaea group</taxon>
        <taxon>Halobacteria</taxon>
        <taxon>Halobacteriales</taxon>
        <taxon>Halorubellaceae</taxon>
        <taxon>Haloarchaeobius</taxon>
    </lineage>
</organism>
<evidence type="ECO:0000313" key="4">
    <source>
        <dbReference type="Proteomes" id="UP001597034"/>
    </source>
</evidence>
<keyword evidence="1" id="KW-0732">Signal</keyword>
<gene>
    <name evidence="3" type="ORF">ACFSBL_06555</name>
</gene>
<dbReference type="PANTHER" id="PTHR30483:SF6">
    <property type="entry name" value="PERIPLASMIC BINDING PROTEIN OF ABC TRANSPORTER FOR NATURAL AMINO ACIDS"/>
    <property type="match status" value="1"/>
</dbReference>
<dbReference type="RefSeq" id="WP_256399150.1">
    <property type="nucleotide sequence ID" value="NZ_JANHJR010000001.1"/>
</dbReference>
<evidence type="ECO:0000256" key="1">
    <source>
        <dbReference type="ARBA" id="ARBA00022729"/>
    </source>
</evidence>
<dbReference type="AlphaFoldDB" id="A0ABD6DJS7"/>
<dbReference type="EMBL" id="JBHUDO010000002">
    <property type="protein sequence ID" value="MFD1645338.1"/>
    <property type="molecule type" value="Genomic_DNA"/>
</dbReference>
<dbReference type="PROSITE" id="PS51257">
    <property type="entry name" value="PROKAR_LIPOPROTEIN"/>
    <property type="match status" value="1"/>
</dbReference>
<accession>A0ABD6DJS7</accession>
<dbReference type="InterPro" id="IPR028081">
    <property type="entry name" value="Leu-bd"/>
</dbReference>
<dbReference type="Pfam" id="PF13458">
    <property type="entry name" value="Peripla_BP_6"/>
    <property type="match status" value="1"/>
</dbReference>
<evidence type="ECO:0000313" key="3">
    <source>
        <dbReference type="EMBL" id="MFD1645338.1"/>
    </source>
</evidence>
<comment type="caution">
    <text evidence="3">The sequence shown here is derived from an EMBL/GenBank/DDBJ whole genome shotgun (WGS) entry which is preliminary data.</text>
</comment>
<keyword evidence="4" id="KW-1185">Reference proteome</keyword>
<dbReference type="Gene3D" id="3.40.50.2300">
    <property type="match status" value="4"/>
</dbReference>
<sequence length="435" mass="44971">MARKLQRREVLKTTGIAGTAGLAGLAGCIGGNGGNGGGGSPDMLTIVGYPEDGIQLFRDYYSSYGNDTDILIPDGLRDPDLPGQVGNDMTNVIGTAPAAGGPAQSAYESLYQDIYGESPGVFSSQSYDSAAVGILANAAAGENSGPAIRDQMRNVSNPGGMEVTPDNFVEGVEAAANGENVNYQGASSSVNFDQNGDPASAAYALWEFSDGGTSTVRTENFEGANPDGEGPSADDMPGGMGREIMLGILLPETGALASTGESMINAAQIPAQQVNESDVDLTVTTQLEDTETNSQSGVSAANSLVNAGFPYICGTASSGVNVPVCQEVLIPGEIVGCSPSSTALSVTNLDDNDFIFRTAPSDRLQGRVMAQIASEELEAETCSTLYINNDYGQQLSERFSSVFEDEFGGSVWRQVAFNQGSSSYSSVVSDAMSAE</sequence>
<dbReference type="SUPFAM" id="SSF53822">
    <property type="entry name" value="Periplasmic binding protein-like I"/>
    <property type="match status" value="2"/>
</dbReference>
<name>A0ABD6DJS7_9EURY</name>
<evidence type="ECO:0000259" key="2">
    <source>
        <dbReference type="Pfam" id="PF13458"/>
    </source>
</evidence>
<reference evidence="3 4" key="1">
    <citation type="journal article" date="2019" name="Int. J. Syst. Evol. Microbiol.">
        <title>The Global Catalogue of Microorganisms (GCM) 10K type strain sequencing project: providing services to taxonomists for standard genome sequencing and annotation.</title>
        <authorList>
            <consortium name="The Broad Institute Genomics Platform"/>
            <consortium name="The Broad Institute Genome Sequencing Center for Infectious Disease"/>
            <person name="Wu L."/>
            <person name="Ma J."/>
        </authorList>
    </citation>
    <scope>NUCLEOTIDE SEQUENCE [LARGE SCALE GENOMIC DNA]</scope>
    <source>
        <strain evidence="3 4">CGMCC 1.10390</strain>
    </source>
</reference>
<proteinExistence type="predicted"/>
<dbReference type="InterPro" id="IPR028082">
    <property type="entry name" value="Peripla_BP_I"/>
</dbReference>
<dbReference type="PANTHER" id="PTHR30483">
    <property type="entry name" value="LEUCINE-SPECIFIC-BINDING PROTEIN"/>
    <property type="match status" value="1"/>
</dbReference>
<dbReference type="Proteomes" id="UP001597034">
    <property type="component" value="Unassembled WGS sequence"/>
</dbReference>